<dbReference type="EMBL" id="JAVFWL010000004">
    <property type="protein sequence ID" value="KAK6752873.1"/>
    <property type="molecule type" value="Genomic_DNA"/>
</dbReference>
<dbReference type="InterPro" id="IPR051388">
    <property type="entry name" value="Serpin_venom_toxin"/>
</dbReference>
<evidence type="ECO:0000259" key="4">
    <source>
        <dbReference type="PROSITE" id="PS50279"/>
    </source>
</evidence>
<name>A0ABR1DRS5_NECAM</name>
<feature type="signal peptide" evidence="3">
    <location>
        <begin position="1"/>
        <end position="29"/>
    </location>
</feature>
<keyword evidence="6" id="KW-1185">Reference proteome</keyword>
<dbReference type="InterPro" id="IPR036880">
    <property type="entry name" value="Kunitz_BPTI_sf"/>
</dbReference>
<comment type="caution">
    <text evidence="5">The sequence shown here is derived from an EMBL/GenBank/DDBJ whole genome shotgun (WGS) entry which is preliminary data.</text>
</comment>
<dbReference type="InterPro" id="IPR020901">
    <property type="entry name" value="Prtase_inh_Kunz-CS"/>
</dbReference>
<evidence type="ECO:0000256" key="1">
    <source>
        <dbReference type="ARBA" id="ARBA00023157"/>
    </source>
</evidence>
<accession>A0ABR1DRS5</accession>
<feature type="domain" description="BPTI/Kunitz inhibitor" evidence="4">
    <location>
        <begin position="33"/>
        <end position="82"/>
    </location>
</feature>
<organism evidence="5 6">
    <name type="scientific">Necator americanus</name>
    <name type="common">Human hookworm</name>
    <dbReference type="NCBI Taxonomy" id="51031"/>
    <lineage>
        <taxon>Eukaryota</taxon>
        <taxon>Metazoa</taxon>
        <taxon>Ecdysozoa</taxon>
        <taxon>Nematoda</taxon>
        <taxon>Chromadorea</taxon>
        <taxon>Rhabditida</taxon>
        <taxon>Rhabditina</taxon>
        <taxon>Rhabditomorpha</taxon>
        <taxon>Strongyloidea</taxon>
        <taxon>Ancylostomatidae</taxon>
        <taxon>Bunostominae</taxon>
        <taxon>Necator</taxon>
    </lineage>
</organism>
<feature type="chain" id="PRO_5046931645" description="BPTI/Kunitz inhibitor domain-containing protein" evidence="3">
    <location>
        <begin position="30"/>
        <end position="87"/>
    </location>
</feature>
<evidence type="ECO:0000313" key="6">
    <source>
        <dbReference type="Proteomes" id="UP001303046"/>
    </source>
</evidence>
<proteinExistence type="inferred from homology"/>
<dbReference type="PRINTS" id="PR00759">
    <property type="entry name" value="BASICPTASE"/>
</dbReference>
<evidence type="ECO:0000256" key="3">
    <source>
        <dbReference type="SAM" id="SignalP"/>
    </source>
</evidence>
<keyword evidence="3" id="KW-0732">Signal</keyword>
<evidence type="ECO:0000256" key="2">
    <source>
        <dbReference type="ARBA" id="ARBA00038506"/>
    </source>
</evidence>
<dbReference type="InterPro" id="IPR002223">
    <property type="entry name" value="Kunitz_BPTI"/>
</dbReference>
<dbReference type="PROSITE" id="PS00280">
    <property type="entry name" value="BPTI_KUNITZ_1"/>
    <property type="match status" value="1"/>
</dbReference>
<protein>
    <recommendedName>
        <fullName evidence="4">BPTI/Kunitz inhibitor domain-containing protein</fullName>
    </recommendedName>
</protein>
<dbReference type="PROSITE" id="PS50279">
    <property type="entry name" value="BPTI_KUNITZ_2"/>
    <property type="match status" value="1"/>
</dbReference>
<sequence length="87" mass="9852">MLNRRSICPAMRFILFLLCCVVLVSVGLTSDPCKDPFRKTGPCRALFRRWGYDDGKCKQFIYGGCGGNRNNFKSEGECKRTCMNKGD</sequence>
<dbReference type="SMART" id="SM00131">
    <property type="entry name" value="KU"/>
    <property type="match status" value="1"/>
</dbReference>
<dbReference type="SUPFAM" id="SSF57362">
    <property type="entry name" value="BPTI-like"/>
    <property type="match status" value="1"/>
</dbReference>
<reference evidence="5 6" key="1">
    <citation type="submission" date="2023-08" db="EMBL/GenBank/DDBJ databases">
        <title>A Necator americanus chromosomal reference genome.</title>
        <authorList>
            <person name="Ilik V."/>
            <person name="Petrzelkova K.J."/>
            <person name="Pardy F."/>
            <person name="Fuh T."/>
            <person name="Niatou-Singa F.S."/>
            <person name="Gouil Q."/>
            <person name="Baker L."/>
            <person name="Ritchie M.E."/>
            <person name="Jex A.R."/>
            <person name="Gazzola D."/>
            <person name="Li H."/>
            <person name="Toshio Fujiwara R."/>
            <person name="Zhan B."/>
            <person name="Aroian R.V."/>
            <person name="Pafco B."/>
            <person name="Schwarz E.M."/>
        </authorList>
    </citation>
    <scope>NUCLEOTIDE SEQUENCE [LARGE SCALE GENOMIC DNA]</scope>
    <source>
        <strain evidence="5 6">Aroian</strain>
        <tissue evidence="5">Whole animal</tissue>
    </source>
</reference>
<evidence type="ECO:0000313" key="5">
    <source>
        <dbReference type="EMBL" id="KAK6752873.1"/>
    </source>
</evidence>
<keyword evidence="1" id="KW-1015">Disulfide bond</keyword>
<comment type="similarity">
    <text evidence="2">Belongs to the venom Kunitz-type family. 03 (sub-Kunitz) subfamily.</text>
</comment>
<dbReference type="Pfam" id="PF00014">
    <property type="entry name" value="Kunitz_BPTI"/>
    <property type="match status" value="1"/>
</dbReference>
<dbReference type="Gene3D" id="4.10.410.10">
    <property type="entry name" value="Pancreatic trypsin inhibitor Kunitz domain"/>
    <property type="match status" value="1"/>
</dbReference>
<dbReference type="PANTHER" id="PTHR46751">
    <property type="entry name" value="EPPIN"/>
    <property type="match status" value="1"/>
</dbReference>
<dbReference type="Proteomes" id="UP001303046">
    <property type="component" value="Unassembled WGS sequence"/>
</dbReference>
<gene>
    <name evidence="5" type="primary">Necator_chrIV.g17258</name>
    <name evidence="5" type="ORF">RB195_003960</name>
</gene>
<dbReference type="PANTHER" id="PTHR46751:SF1">
    <property type="entry name" value="WAP FOUR-DISULFIDE CORE DOMAIN PROTEIN 6A"/>
    <property type="match status" value="1"/>
</dbReference>